<name>A0A383BX78_9ZZZZ</name>
<sequence>MRNKLLHRLTLIPEVIRLYYWTVRLGVRNFAAFFHDYRLIEKSGLFWPSQYLQDAGERIAGHVDPIAHYLAIGSESGMDPNPLFDSKYYLSEYSEVAESGI</sequence>
<accession>A0A383BX78</accession>
<dbReference type="AlphaFoldDB" id="A0A383BX78"/>
<reference evidence="1" key="1">
    <citation type="submission" date="2018-05" db="EMBL/GenBank/DDBJ databases">
        <authorList>
            <person name="Lanie J.A."/>
            <person name="Ng W.-L."/>
            <person name="Kazmierczak K.M."/>
            <person name="Andrzejewski T.M."/>
            <person name="Davidsen T.M."/>
            <person name="Wayne K.J."/>
            <person name="Tettelin H."/>
            <person name="Glass J.I."/>
            <person name="Rusch D."/>
            <person name="Podicherti R."/>
            <person name="Tsui H.-C.T."/>
            <person name="Winkler M.E."/>
        </authorList>
    </citation>
    <scope>NUCLEOTIDE SEQUENCE</scope>
</reference>
<gene>
    <name evidence="1" type="ORF">METZ01_LOCUS476739</name>
</gene>
<organism evidence="1">
    <name type="scientific">marine metagenome</name>
    <dbReference type="NCBI Taxonomy" id="408172"/>
    <lineage>
        <taxon>unclassified sequences</taxon>
        <taxon>metagenomes</taxon>
        <taxon>ecological metagenomes</taxon>
    </lineage>
</organism>
<protein>
    <submittedName>
        <fullName evidence="1">Uncharacterized protein</fullName>
    </submittedName>
</protein>
<dbReference type="EMBL" id="UINC01203571">
    <property type="protein sequence ID" value="SVE23885.1"/>
    <property type="molecule type" value="Genomic_DNA"/>
</dbReference>
<evidence type="ECO:0000313" key="1">
    <source>
        <dbReference type="EMBL" id="SVE23885.1"/>
    </source>
</evidence>
<feature type="non-terminal residue" evidence="1">
    <location>
        <position position="101"/>
    </location>
</feature>
<proteinExistence type="predicted"/>